<comment type="subcellular location">
    <subcellularLocation>
        <location evidence="1">Nucleus</location>
    </subcellularLocation>
</comment>
<reference evidence="6 7" key="1">
    <citation type="submission" date="2012-04" db="EMBL/GenBank/DDBJ databases">
        <title>The Genome Sequence of Saprolegnia declina VS20.</title>
        <authorList>
            <consortium name="The Broad Institute Genome Sequencing Platform"/>
            <person name="Russ C."/>
            <person name="Nusbaum C."/>
            <person name="Tyler B."/>
            <person name="van West P."/>
            <person name="Dieguez-Uribeondo J."/>
            <person name="de Bruijn I."/>
            <person name="Tripathy S."/>
            <person name="Jiang R."/>
            <person name="Young S.K."/>
            <person name="Zeng Q."/>
            <person name="Gargeya S."/>
            <person name="Fitzgerald M."/>
            <person name="Haas B."/>
            <person name="Abouelleil A."/>
            <person name="Alvarado L."/>
            <person name="Arachchi H.M."/>
            <person name="Berlin A."/>
            <person name="Chapman S.B."/>
            <person name="Goldberg J."/>
            <person name="Griggs A."/>
            <person name="Gujja S."/>
            <person name="Hansen M."/>
            <person name="Howarth C."/>
            <person name="Imamovic A."/>
            <person name="Larimer J."/>
            <person name="McCowen C."/>
            <person name="Montmayeur A."/>
            <person name="Murphy C."/>
            <person name="Neiman D."/>
            <person name="Pearson M."/>
            <person name="Priest M."/>
            <person name="Roberts A."/>
            <person name="Saif S."/>
            <person name="Shea T."/>
            <person name="Sisk P."/>
            <person name="Sykes S."/>
            <person name="Wortman J."/>
            <person name="Nusbaum C."/>
            <person name="Birren B."/>
        </authorList>
    </citation>
    <scope>NUCLEOTIDE SEQUENCE [LARGE SCALE GENOMIC DNA]</scope>
    <source>
        <strain evidence="6 7">VS20</strain>
    </source>
</reference>
<dbReference type="STRING" id="1156394.T0PSF2"/>
<sequence length="1053" mass="115787">MTSSPEKQQPTPAADETRSSFLKVFWDLAELNVATRTAAVEAIVSHLRTANDADELNYTLKRLIRGLASSRDAARQGFSTALTAVLHAFPSLDLAEVFATIKSTMDISSSMKGMEQREHMFGRLFGILALQQSLRLDDEVLVTALVTELLTMAKWKKWFRESCLEAVLSFVVSMTPTTFTTLLPLFSAALEGPVASFNADQVAFAIGLHEFLATHKLLKTHASFVAATILDRHHMGRLVEPLKASSTVCYPRVHSSWRRLLDHFFASPKLDEERFQEAWTVLIDGMLIGETSTHERRGTAFKLFELIVAKVPGPTLRSILTPRFVKCLYNNAVSKKTYLHEAAVASLHTFAAKNPLEFYHFLQHHFAQPLTSLVSPLDEADTEIESKAAKTFEFEAVMAMEEEKERKEYQAKRIAGARMWALDTMYTATQTLPSTADDKVWSSVLSFLLEHAFYTHTKKAKKTTTVDPAVSENVVAACGKRVYALMGLGSHALKGSSTLEQSVPFRLWATWSEMDIKKDLALVEPLTKEHAAKKTIVNAQIASLSTQLKAATDKKEQLKLKGFMLLSVCVGLQLLDASSRDEAASVLDDLERCLKELNAAAKPKKKSPAKKGKKTQEVDDEVPQPLTVLTDMMLSMLAQESSVMREIVNHVFRSIMDQLDATSLQSMLDVVTAPEESSMLSMGDDEDDDDEGAPIDPTQLTQPVDMEVSANDDDENDDEDEEEEISEEAALSELQREDAALSALVNNVVEKKKAKQQAKRLKMAALHFKVRVLDLLHAYAAGTGPHSAMLIAPLFTAWTSTKASTDLIVWSERLGSVLTKLTKRKEGHSNDRAGLKAALESILTTLGSTMCEKKQASVAATLVVYVVRQLTKDGKTADVSALLAPVVTLLLTKKHQKMPRVVFDDLVAKAPVQATTLLFPTLAGLCVDDSAVDDFNRAEVARYVTALVKTKGMTLELLSPWSTKLQKACLEAMTKVKGKRLKGVAACGQALLKARMDLKDTTLDALALADELKALDAGSPVVKGMVAQMLQLLGGPKAAKAPKDKKRKRTLSQ</sequence>
<dbReference type="OrthoDB" id="342531at2759"/>
<proteinExistence type="inferred from homology"/>
<evidence type="ECO:0000256" key="3">
    <source>
        <dbReference type="ARBA" id="ARBA00023242"/>
    </source>
</evidence>
<dbReference type="VEuPathDB" id="FungiDB:SDRG_13742"/>
<dbReference type="GO" id="GO:0005730">
    <property type="term" value="C:nucleolus"/>
    <property type="evidence" value="ECO:0007669"/>
    <property type="project" value="InterPro"/>
</dbReference>
<dbReference type="SUPFAM" id="SSF48371">
    <property type="entry name" value="ARM repeat"/>
    <property type="match status" value="1"/>
</dbReference>
<dbReference type="GO" id="GO:0006355">
    <property type="term" value="P:regulation of DNA-templated transcription"/>
    <property type="evidence" value="ECO:0007669"/>
    <property type="project" value="InterPro"/>
</dbReference>
<feature type="compositionally biased region" description="Acidic residues" evidence="5">
    <location>
        <begin position="710"/>
        <end position="726"/>
    </location>
</feature>
<feature type="coiled-coil region" evidence="4">
    <location>
        <begin position="541"/>
        <end position="600"/>
    </location>
</feature>
<dbReference type="Proteomes" id="UP000030762">
    <property type="component" value="Unassembled WGS sequence"/>
</dbReference>
<evidence type="ECO:0000313" key="6">
    <source>
        <dbReference type="EMBL" id="EQC28414.1"/>
    </source>
</evidence>
<evidence type="ECO:0000256" key="1">
    <source>
        <dbReference type="ARBA" id="ARBA00004123"/>
    </source>
</evidence>
<dbReference type="InParanoid" id="T0PSF2"/>
<dbReference type="InterPro" id="IPR016024">
    <property type="entry name" value="ARM-type_fold"/>
</dbReference>
<keyword evidence="3" id="KW-0539">Nucleus</keyword>
<gene>
    <name evidence="6" type="ORF">SDRG_13742</name>
</gene>
<dbReference type="PANTHER" id="PTHR13213:SF2">
    <property type="entry name" value="MYB-BINDING PROTEIN 1A"/>
    <property type="match status" value="1"/>
</dbReference>
<feature type="compositionally biased region" description="Acidic residues" evidence="5">
    <location>
        <begin position="683"/>
        <end position="693"/>
    </location>
</feature>
<evidence type="ECO:0000256" key="5">
    <source>
        <dbReference type="SAM" id="MobiDB-lite"/>
    </source>
</evidence>
<protein>
    <recommendedName>
        <fullName evidence="8">DNA polymerase phi subunit</fullName>
    </recommendedName>
</protein>
<evidence type="ECO:0000256" key="4">
    <source>
        <dbReference type="SAM" id="Coils"/>
    </source>
</evidence>
<dbReference type="Pfam" id="PF04931">
    <property type="entry name" value="DNA_pol_phi"/>
    <property type="match status" value="1"/>
</dbReference>
<organism evidence="6 7">
    <name type="scientific">Saprolegnia diclina (strain VS20)</name>
    <dbReference type="NCBI Taxonomy" id="1156394"/>
    <lineage>
        <taxon>Eukaryota</taxon>
        <taxon>Sar</taxon>
        <taxon>Stramenopiles</taxon>
        <taxon>Oomycota</taxon>
        <taxon>Saprolegniomycetes</taxon>
        <taxon>Saprolegniales</taxon>
        <taxon>Saprolegniaceae</taxon>
        <taxon>Saprolegnia</taxon>
    </lineage>
</organism>
<keyword evidence="7" id="KW-1185">Reference proteome</keyword>
<feature type="compositionally biased region" description="Basic residues" evidence="5">
    <location>
        <begin position="602"/>
        <end position="613"/>
    </location>
</feature>
<dbReference type="InterPro" id="IPR007015">
    <property type="entry name" value="DNA_pol_V/MYBBP1A"/>
</dbReference>
<feature type="region of interest" description="Disordered" evidence="5">
    <location>
        <begin position="675"/>
        <end position="726"/>
    </location>
</feature>
<evidence type="ECO:0000313" key="7">
    <source>
        <dbReference type="Proteomes" id="UP000030762"/>
    </source>
</evidence>
<comment type="similarity">
    <text evidence="2">Belongs to the MYBBP1A family.</text>
</comment>
<evidence type="ECO:0000256" key="2">
    <source>
        <dbReference type="ARBA" id="ARBA00006809"/>
    </source>
</evidence>
<accession>T0PSF2</accession>
<feature type="region of interest" description="Disordered" evidence="5">
    <location>
        <begin position="601"/>
        <end position="623"/>
    </location>
</feature>
<name>T0PSF2_SAPDV</name>
<evidence type="ECO:0008006" key="8">
    <source>
        <dbReference type="Google" id="ProtNLM"/>
    </source>
</evidence>
<dbReference type="eggNOG" id="KOG1926">
    <property type="taxonomic scope" value="Eukaryota"/>
</dbReference>
<dbReference type="GO" id="GO:0003677">
    <property type="term" value="F:DNA binding"/>
    <property type="evidence" value="ECO:0007669"/>
    <property type="project" value="InterPro"/>
</dbReference>
<dbReference type="EMBL" id="JH767194">
    <property type="protein sequence ID" value="EQC28414.1"/>
    <property type="molecule type" value="Genomic_DNA"/>
</dbReference>
<keyword evidence="4" id="KW-0175">Coiled coil</keyword>
<dbReference type="AlphaFoldDB" id="T0PSF2"/>
<dbReference type="GeneID" id="19954469"/>
<dbReference type="RefSeq" id="XP_008618062.1">
    <property type="nucleotide sequence ID" value="XM_008619840.1"/>
</dbReference>
<dbReference type="OMA" id="VWKHDDP"/>
<dbReference type="PANTHER" id="PTHR13213">
    <property type="entry name" value="MYB-BINDING PROTEIN 1A FAMILY MEMBER"/>
    <property type="match status" value="1"/>
</dbReference>